<dbReference type="GO" id="GO:0007165">
    <property type="term" value="P:signal transduction"/>
    <property type="evidence" value="ECO:0007669"/>
    <property type="project" value="InterPro"/>
</dbReference>
<name>A0A087U7X2_STEMI</name>
<dbReference type="AlphaFoldDB" id="A0A087U7X2"/>
<feature type="non-terminal residue" evidence="2">
    <location>
        <position position="137"/>
    </location>
</feature>
<dbReference type="SUPFAM" id="SSF54236">
    <property type="entry name" value="Ubiquitin-like"/>
    <property type="match status" value="1"/>
</dbReference>
<sequence>MKDCGVKVSKSCSSLAVSNLSSSPVSNGFNASLQDSYIIKVSLEPKNCDIEGVNMYKSIMLSNSDRTRTVITNAMIKHGIDGDPDDYSLVQLIPGGEITFPESANVYYAVNPAHELKFVLRLKYKLGTCVEKKTTIL</sequence>
<evidence type="ECO:0000313" key="3">
    <source>
        <dbReference type="Proteomes" id="UP000054359"/>
    </source>
</evidence>
<dbReference type="Pfam" id="PF00788">
    <property type="entry name" value="RA"/>
    <property type="match status" value="1"/>
</dbReference>
<dbReference type="STRING" id="407821.A0A087U7X2"/>
<dbReference type="CDD" id="cd00153">
    <property type="entry name" value="RA_RalGDS_like"/>
    <property type="match status" value="1"/>
</dbReference>
<organism evidence="2 3">
    <name type="scientific">Stegodyphus mimosarum</name>
    <name type="common">African social velvet spider</name>
    <dbReference type="NCBI Taxonomy" id="407821"/>
    <lineage>
        <taxon>Eukaryota</taxon>
        <taxon>Metazoa</taxon>
        <taxon>Ecdysozoa</taxon>
        <taxon>Arthropoda</taxon>
        <taxon>Chelicerata</taxon>
        <taxon>Arachnida</taxon>
        <taxon>Araneae</taxon>
        <taxon>Araneomorphae</taxon>
        <taxon>Entelegynae</taxon>
        <taxon>Eresoidea</taxon>
        <taxon>Eresidae</taxon>
        <taxon>Stegodyphus</taxon>
    </lineage>
</organism>
<keyword evidence="3" id="KW-1185">Reference proteome</keyword>
<protein>
    <submittedName>
        <fullName evidence="2">Ral guanine nucleotide dissociation stimulator-like 1</fullName>
    </submittedName>
</protein>
<reference evidence="2 3" key="1">
    <citation type="submission" date="2013-11" db="EMBL/GenBank/DDBJ databases">
        <title>Genome sequencing of Stegodyphus mimosarum.</title>
        <authorList>
            <person name="Bechsgaard J."/>
        </authorList>
    </citation>
    <scope>NUCLEOTIDE SEQUENCE [LARGE SCALE GENOMIC DNA]</scope>
</reference>
<feature type="domain" description="Ras-associating" evidence="1">
    <location>
        <begin position="35"/>
        <end position="125"/>
    </location>
</feature>
<dbReference type="EMBL" id="KK118621">
    <property type="protein sequence ID" value="KFM73461.1"/>
    <property type="molecule type" value="Genomic_DNA"/>
</dbReference>
<dbReference type="PROSITE" id="PS50200">
    <property type="entry name" value="RA"/>
    <property type="match status" value="1"/>
</dbReference>
<dbReference type="Gene3D" id="3.10.20.90">
    <property type="entry name" value="Phosphatidylinositol 3-kinase Catalytic Subunit, Chain A, domain 1"/>
    <property type="match status" value="1"/>
</dbReference>
<gene>
    <name evidence="2" type="ORF">X975_04408</name>
</gene>
<dbReference type="InterPro" id="IPR000159">
    <property type="entry name" value="RA_dom"/>
</dbReference>
<accession>A0A087U7X2</accession>
<evidence type="ECO:0000313" key="2">
    <source>
        <dbReference type="EMBL" id="KFM73461.1"/>
    </source>
</evidence>
<evidence type="ECO:0000259" key="1">
    <source>
        <dbReference type="PROSITE" id="PS50200"/>
    </source>
</evidence>
<dbReference type="SMART" id="SM00314">
    <property type="entry name" value="RA"/>
    <property type="match status" value="1"/>
</dbReference>
<dbReference type="InterPro" id="IPR029071">
    <property type="entry name" value="Ubiquitin-like_domsf"/>
</dbReference>
<dbReference type="Proteomes" id="UP000054359">
    <property type="component" value="Unassembled WGS sequence"/>
</dbReference>
<dbReference type="OrthoDB" id="26687at2759"/>
<proteinExistence type="predicted"/>